<feature type="domain" description="CobQ/CobB/MinD/ParA nucleotide binding" evidence="1">
    <location>
        <begin position="15"/>
        <end position="207"/>
    </location>
</feature>
<dbReference type="Gene3D" id="3.40.50.300">
    <property type="entry name" value="P-loop containing nucleotide triphosphate hydrolases"/>
    <property type="match status" value="1"/>
</dbReference>
<dbReference type="Pfam" id="PF01656">
    <property type="entry name" value="CbiA"/>
    <property type="match status" value="1"/>
</dbReference>
<dbReference type="InterPro" id="IPR050678">
    <property type="entry name" value="DNA_Partitioning_ATPase"/>
</dbReference>
<evidence type="ECO:0000313" key="3">
    <source>
        <dbReference type="Proteomes" id="UP000239917"/>
    </source>
</evidence>
<dbReference type="Proteomes" id="UP000239917">
    <property type="component" value="Unassembled WGS sequence"/>
</dbReference>
<dbReference type="PANTHER" id="PTHR13696:SF52">
    <property type="entry name" value="PARA FAMILY PROTEIN CT_582"/>
    <property type="match status" value="1"/>
</dbReference>
<protein>
    <recommendedName>
        <fullName evidence="1">CobQ/CobB/MinD/ParA nucleotide binding domain-containing protein</fullName>
    </recommendedName>
</protein>
<dbReference type="PIRSF" id="PIRSF009320">
    <property type="entry name" value="Nuc_binding_HP_1000"/>
    <property type="match status" value="1"/>
</dbReference>
<dbReference type="AlphaFoldDB" id="A0A2S5Z756"/>
<reference evidence="2 3" key="1">
    <citation type="submission" date="2018-01" db="EMBL/GenBank/DDBJ databases">
        <title>Complete genome sequences of the type strains of Marinobacter flavimaris and Marinobacter maroccanus.</title>
        <authorList>
            <person name="Palau M."/>
            <person name="Boujida N."/>
            <person name="Manresa A."/>
            <person name="Minana-Galbis D."/>
        </authorList>
    </citation>
    <scope>NUCLEOTIDE SEQUENCE [LARGE SCALE GENOMIC DNA]</scope>
    <source>
        <strain evidence="2 3">N4</strain>
    </source>
</reference>
<gene>
    <name evidence="2" type="ORF">KEHDKFFH_16640</name>
</gene>
<dbReference type="SUPFAM" id="SSF52540">
    <property type="entry name" value="P-loop containing nucleoside triphosphate hydrolases"/>
    <property type="match status" value="1"/>
</dbReference>
<dbReference type="EMBL" id="PSSX01000018">
    <property type="protein sequence ID" value="PPI83062.1"/>
    <property type="molecule type" value="Genomic_DNA"/>
</dbReference>
<organism evidence="2 3">
    <name type="scientific">Marinobacter maroccanus</name>
    <dbReference type="NCBI Taxonomy" id="2055143"/>
    <lineage>
        <taxon>Bacteria</taxon>
        <taxon>Pseudomonadati</taxon>
        <taxon>Pseudomonadota</taxon>
        <taxon>Gammaproteobacteria</taxon>
        <taxon>Pseudomonadales</taxon>
        <taxon>Marinobacteraceae</taxon>
        <taxon>Marinobacter</taxon>
    </lineage>
</organism>
<dbReference type="InterPro" id="IPR002586">
    <property type="entry name" value="CobQ/CobB/MinD/ParA_Nub-bd_dom"/>
</dbReference>
<keyword evidence="3" id="KW-1185">Reference proteome</keyword>
<name>A0A2S5Z756_9GAMM</name>
<dbReference type="PANTHER" id="PTHR13696">
    <property type="entry name" value="P-LOOP CONTAINING NUCLEOSIDE TRIPHOSPHATE HYDROLASE"/>
    <property type="match status" value="1"/>
</dbReference>
<comment type="caution">
    <text evidence="2">The sequence shown here is derived from an EMBL/GenBank/DDBJ whole genome shotgun (WGS) entry which is preliminary data.</text>
</comment>
<accession>A0A2S5Z756</accession>
<evidence type="ECO:0000313" key="2">
    <source>
        <dbReference type="EMBL" id="PPI83062.1"/>
    </source>
</evidence>
<dbReference type="CDD" id="cd02042">
    <property type="entry name" value="ParAB_family"/>
    <property type="match status" value="1"/>
</dbReference>
<proteinExistence type="predicted"/>
<dbReference type="RefSeq" id="WP_104322949.1">
    <property type="nucleotide sequence ID" value="NZ_PSSX01000018.1"/>
</dbReference>
<dbReference type="InterPro" id="IPR027417">
    <property type="entry name" value="P-loop_NTPase"/>
</dbReference>
<sequence length="238" mass="26213">MAKPFAPKLKRPIKIAVINRKGGVGKTNTTINLACEFVNRGYATVIADTEKEGGCVHWQTLAGDDAKVPVVGMYDPMIKVNIKAYEGSNDIILIDTAGIIVDMDDEEDGKASKINSAVMAMADYVIVPLQPAPADFRATEVCVESLSKIQGFRDGAPFFRVLLTSTRANEDLTRMALELFGEDYPYPVFKTTIRRSEEFKKAHAYGQGIVDYAKRSESANDIRDLADEVLRDLDEGRA</sequence>
<evidence type="ECO:0000259" key="1">
    <source>
        <dbReference type="Pfam" id="PF01656"/>
    </source>
</evidence>
<dbReference type="OrthoDB" id="69313at2"/>